<protein>
    <submittedName>
        <fullName evidence="9">DoxX family protein</fullName>
    </submittedName>
</protein>
<name>A0ABW4GAE4_9ACTN</name>
<evidence type="ECO:0000313" key="9">
    <source>
        <dbReference type="EMBL" id="MFD1539081.1"/>
    </source>
</evidence>
<feature type="region of interest" description="Disordered" evidence="7">
    <location>
        <begin position="141"/>
        <end position="190"/>
    </location>
</feature>
<keyword evidence="6 8" id="KW-0472">Membrane</keyword>
<dbReference type="Pfam" id="PF07681">
    <property type="entry name" value="DoxX"/>
    <property type="match status" value="1"/>
</dbReference>
<dbReference type="InterPro" id="IPR051907">
    <property type="entry name" value="DoxX-like_oxidoreductase"/>
</dbReference>
<gene>
    <name evidence="9" type="ORF">ACFSJ0_18645</name>
</gene>
<comment type="caution">
    <text evidence="9">The sequence shown here is derived from an EMBL/GenBank/DDBJ whole genome shotgun (WGS) entry which is preliminary data.</text>
</comment>
<accession>A0ABW4GAE4</accession>
<keyword evidence="10" id="KW-1185">Reference proteome</keyword>
<evidence type="ECO:0000256" key="4">
    <source>
        <dbReference type="ARBA" id="ARBA00022692"/>
    </source>
</evidence>
<dbReference type="EMBL" id="JBHUCM010000016">
    <property type="protein sequence ID" value="MFD1539081.1"/>
    <property type="molecule type" value="Genomic_DNA"/>
</dbReference>
<evidence type="ECO:0000256" key="2">
    <source>
        <dbReference type="ARBA" id="ARBA00006679"/>
    </source>
</evidence>
<evidence type="ECO:0000256" key="3">
    <source>
        <dbReference type="ARBA" id="ARBA00022475"/>
    </source>
</evidence>
<dbReference type="InterPro" id="IPR032808">
    <property type="entry name" value="DoxX"/>
</dbReference>
<feature type="transmembrane region" description="Helical" evidence="8">
    <location>
        <begin position="105"/>
        <end position="126"/>
    </location>
</feature>
<keyword evidence="3" id="KW-1003">Cell membrane</keyword>
<dbReference type="PANTHER" id="PTHR33452">
    <property type="entry name" value="OXIDOREDUCTASE CATD-RELATED"/>
    <property type="match status" value="1"/>
</dbReference>
<keyword evidence="5 8" id="KW-1133">Transmembrane helix</keyword>
<dbReference type="PANTHER" id="PTHR33452:SF1">
    <property type="entry name" value="INNER MEMBRANE PROTEIN YPHA-RELATED"/>
    <property type="match status" value="1"/>
</dbReference>
<organism evidence="9 10">
    <name type="scientific">Nonomuraea guangzhouensis</name>
    <dbReference type="NCBI Taxonomy" id="1291555"/>
    <lineage>
        <taxon>Bacteria</taxon>
        <taxon>Bacillati</taxon>
        <taxon>Actinomycetota</taxon>
        <taxon>Actinomycetes</taxon>
        <taxon>Streptosporangiales</taxon>
        <taxon>Streptosporangiaceae</taxon>
        <taxon>Nonomuraea</taxon>
    </lineage>
</organism>
<evidence type="ECO:0000256" key="7">
    <source>
        <dbReference type="SAM" id="MobiDB-lite"/>
    </source>
</evidence>
<dbReference type="RefSeq" id="WP_219532973.1">
    <property type="nucleotide sequence ID" value="NZ_JAHKRM010000016.1"/>
</dbReference>
<feature type="transmembrane region" description="Helical" evidence="8">
    <location>
        <begin position="79"/>
        <end position="99"/>
    </location>
</feature>
<evidence type="ECO:0000256" key="8">
    <source>
        <dbReference type="SAM" id="Phobius"/>
    </source>
</evidence>
<evidence type="ECO:0000256" key="6">
    <source>
        <dbReference type="ARBA" id="ARBA00023136"/>
    </source>
</evidence>
<evidence type="ECO:0000256" key="5">
    <source>
        <dbReference type="ARBA" id="ARBA00022989"/>
    </source>
</evidence>
<reference evidence="10" key="1">
    <citation type="journal article" date="2019" name="Int. J. Syst. Evol. Microbiol.">
        <title>The Global Catalogue of Microorganisms (GCM) 10K type strain sequencing project: providing services to taxonomists for standard genome sequencing and annotation.</title>
        <authorList>
            <consortium name="The Broad Institute Genomics Platform"/>
            <consortium name="The Broad Institute Genome Sequencing Center for Infectious Disease"/>
            <person name="Wu L."/>
            <person name="Ma J."/>
        </authorList>
    </citation>
    <scope>NUCLEOTIDE SEQUENCE [LARGE SCALE GENOMIC DNA]</scope>
    <source>
        <strain evidence="10">CGMCC 1.15399</strain>
    </source>
</reference>
<sequence>MQRIGFDLAALIARVALGVIFVTHGWQKLQGGVPATAAAFAQIGVPLPQLSALFAIVVESLGGVLLIIGLLVRLAALGLLIDMLGAIMFVHGGHGVMVQNGGWELAGALGVVCLLLVALGGGRIGIDGILHGTYRRRAERRAAEQDLAGHAPATSIRPEADTTRPMSARPAGYFDDTVADEPSRRRPPPG</sequence>
<evidence type="ECO:0000313" key="10">
    <source>
        <dbReference type="Proteomes" id="UP001597097"/>
    </source>
</evidence>
<comment type="similarity">
    <text evidence="2">Belongs to the DoxX family.</text>
</comment>
<keyword evidence="4 8" id="KW-0812">Transmembrane</keyword>
<dbReference type="Proteomes" id="UP001597097">
    <property type="component" value="Unassembled WGS sequence"/>
</dbReference>
<comment type="subcellular location">
    <subcellularLocation>
        <location evidence="1">Cell membrane</location>
        <topology evidence="1">Multi-pass membrane protein</topology>
    </subcellularLocation>
</comment>
<evidence type="ECO:0000256" key="1">
    <source>
        <dbReference type="ARBA" id="ARBA00004651"/>
    </source>
</evidence>
<feature type="transmembrane region" description="Helical" evidence="8">
    <location>
        <begin position="51"/>
        <end position="72"/>
    </location>
</feature>
<proteinExistence type="inferred from homology"/>